<proteinExistence type="inferred from homology"/>
<comment type="subcellular location">
    <subcellularLocation>
        <location evidence="1">Cytoplasm</location>
    </subcellularLocation>
</comment>
<dbReference type="GO" id="GO:0003677">
    <property type="term" value="F:DNA binding"/>
    <property type="evidence" value="ECO:0007669"/>
    <property type="project" value="UniProtKB-KW"/>
</dbReference>
<dbReference type="InterPro" id="IPR000835">
    <property type="entry name" value="HTH_MarR-typ"/>
</dbReference>
<dbReference type="GO" id="GO:0003700">
    <property type="term" value="F:DNA-binding transcription factor activity"/>
    <property type="evidence" value="ECO:0007669"/>
    <property type="project" value="InterPro"/>
</dbReference>
<evidence type="ECO:0000313" key="11">
    <source>
        <dbReference type="Proteomes" id="UP000050909"/>
    </source>
</evidence>
<feature type="coiled-coil region" evidence="8">
    <location>
        <begin position="129"/>
        <end position="156"/>
    </location>
</feature>
<keyword evidence="8" id="KW-0175">Coiled coil</keyword>
<dbReference type="PANTHER" id="PTHR42756:SF1">
    <property type="entry name" value="TRANSCRIPTIONAL REPRESSOR OF EMRAB OPERON"/>
    <property type="match status" value="1"/>
</dbReference>
<dbReference type="Pfam" id="PF22381">
    <property type="entry name" value="Staph_reg_Sar_Rot"/>
    <property type="match status" value="1"/>
</dbReference>
<evidence type="ECO:0000256" key="2">
    <source>
        <dbReference type="ARBA" id="ARBA00023015"/>
    </source>
</evidence>
<evidence type="ECO:0000256" key="3">
    <source>
        <dbReference type="ARBA" id="ARBA00023125"/>
    </source>
</evidence>
<dbReference type="Gene3D" id="1.10.10.10">
    <property type="entry name" value="Winged helix-like DNA-binding domain superfamily/Winged helix DNA-binding domain"/>
    <property type="match status" value="1"/>
</dbReference>
<comment type="caution">
    <text evidence="10">The sequence shown here is derived from an EMBL/GenBank/DDBJ whole genome shotgun (WGS) entry which is preliminary data.</text>
</comment>
<dbReference type="RefSeq" id="WP_054745940.1">
    <property type="nucleotide sequence ID" value="NZ_AZCV01000001.1"/>
</dbReference>
<dbReference type="PANTHER" id="PTHR42756">
    <property type="entry name" value="TRANSCRIPTIONAL REGULATOR, MARR"/>
    <property type="match status" value="1"/>
</dbReference>
<evidence type="ECO:0000256" key="1">
    <source>
        <dbReference type="ARBA" id="ARBA00004496"/>
    </source>
</evidence>
<dbReference type="PROSITE" id="PS50995">
    <property type="entry name" value="HTH_MARR_2"/>
    <property type="match status" value="1"/>
</dbReference>
<dbReference type="InterPro" id="IPR055166">
    <property type="entry name" value="Transc_reg_Sar_Rot_HTH"/>
</dbReference>
<evidence type="ECO:0000256" key="6">
    <source>
        <dbReference type="ARBA" id="ARBA00047188"/>
    </source>
</evidence>
<feature type="domain" description="HTH marR-type" evidence="9">
    <location>
        <begin position="11"/>
        <end position="148"/>
    </location>
</feature>
<evidence type="ECO:0000256" key="4">
    <source>
        <dbReference type="ARBA" id="ARBA00023163"/>
    </source>
</evidence>
<reference evidence="10 11" key="1">
    <citation type="journal article" date="2015" name="Genome Announc.">
        <title>Expanding the biotechnology potential of lactobacilli through comparative genomics of 213 strains and associated genera.</title>
        <authorList>
            <person name="Sun Z."/>
            <person name="Harris H.M."/>
            <person name="McCann A."/>
            <person name="Guo C."/>
            <person name="Argimon S."/>
            <person name="Zhang W."/>
            <person name="Yang X."/>
            <person name="Jeffery I.B."/>
            <person name="Cooney J.C."/>
            <person name="Kagawa T.F."/>
            <person name="Liu W."/>
            <person name="Song Y."/>
            <person name="Salvetti E."/>
            <person name="Wrobel A."/>
            <person name="Rasinkangas P."/>
            <person name="Parkhill J."/>
            <person name="Rea M.C."/>
            <person name="O'Sullivan O."/>
            <person name="Ritari J."/>
            <person name="Douillard F.P."/>
            <person name="Paul Ross R."/>
            <person name="Yang R."/>
            <person name="Briner A.E."/>
            <person name="Felis G.E."/>
            <person name="de Vos W.M."/>
            <person name="Barrangou R."/>
            <person name="Klaenhammer T.R."/>
            <person name="Caufield P.W."/>
            <person name="Cui Y."/>
            <person name="Zhang H."/>
            <person name="O'Toole P.W."/>
        </authorList>
    </citation>
    <scope>NUCLEOTIDE SEQUENCE [LARGE SCALE GENOMIC DNA]</scope>
    <source>
        <strain evidence="10 11">DSM 20534</strain>
    </source>
</reference>
<accession>A0A0R1GYB0</accession>
<evidence type="ECO:0000256" key="7">
    <source>
        <dbReference type="ARBA" id="ARBA00047207"/>
    </source>
</evidence>
<keyword evidence="11" id="KW-1185">Reference proteome</keyword>
<evidence type="ECO:0000259" key="9">
    <source>
        <dbReference type="PROSITE" id="PS50995"/>
    </source>
</evidence>
<dbReference type="AlphaFoldDB" id="A0A0R1GYB0"/>
<dbReference type="EMBL" id="AZCV01000001">
    <property type="protein sequence ID" value="KRK38777.1"/>
    <property type="molecule type" value="Genomic_DNA"/>
</dbReference>
<name>A0A0R1GYB0_9LACO</name>
<dbReference type="Proteomes" id="UP000050909">
    <property type="component" value="Unassembled WGS sequence"/>
</dbReference>
<dbReference type="PATRIC" id="fig|1423722.3.peg.478"/>
<dbReference type="SUPFAM" id="SSF46785">
    <property type="entry name" value="Winged helix' DNA-binding domain"/>
    <property type="match status" value="1"/>
</dbReference>
<sequence length="157" mass="18406">MESNDKAIRLDQQLCFEIYQAHKTFNKFYNQALKEWGLTYAQYIVMLSLYEFHTLSVKQLGEKVALDSGTLTPLLRRLEKDNWVVKERSLKDERRLDVSPSEYALSQRDAISERVSGCLSMMHISDNQYDKYMKDVAQLKSNLDRVNSELREDSELV</sequence>
<dbReference type="GO" id="GO:0005737">
    <property type="term" value="C:cytoplasm"/>
    <property type="evidence" value="ECO:0007669"/>
    <property type="project" value="UniProtKB-SubCell"/>
</dbReference>
<keyword evidence="3" id="KW-0238">DNA-binding</keyword>
<evidence type="ECO:0000313" key="10">
    <source>
        <dbReference type="EMBL" id="KRK38777.1"/>
    </source>
</evidence>
<comment type="similarity">
    <text evidence="5">Belongs to the SarZ family.</text>
</comment>
<keyword evidence="2" id="KW-0805">Transcription regulation</keyword>
<dbReference type="InterPro" id="IPR036388">
    <property type="entry name" value="WH-like_DNA-bd_sf"/>
</dbReference>
<gene>
    <name evidence="10" type="ORF">FC62_GL000469</name>
</gene>
<dbReference type="InterPro" id="IPR036390">
    <property type="entry name" value="WH_DNA-bd_sf"/>
</dbReference>
<organism evidence="10 11">
    <name type="scientific">Amylolactobacillus amylotrophicus DSM 20534</name>
    <dbReference type="NCBI Taxonomy" id="1423722"/>
    <lineage>
        <taxon>Bacteria</taxon>
        <taxon>Bacillati</taxon>
        <taxon>Bacillota</taxon>
        <taxon>Bacilli</taxon>
        <taxon>Lactobacillales</taxon>
        <taxon>Lactobacillaceae</taxon>
        <taxon>Amylolactobacillus</taxon>
    </lineage>
</organism>
<evidence type="ECO:0000256" key="8">
    <source>
        <dbReference type="SAM" id="Coils"/>
    </source>
</evidence>
<dbReference type="SMART" id="SM00347">
    <property type="entry name" value="HTH_MARR"/>
    <property type="match status" value="1"/>
</dbReference>
<evidence type="ECO:0000256" key="5">
    <source>
        <dbReference type="ARBA" id="ARBA00046337"/>
    </source>
</evidence>
<keyword evidence="4" id="KW-0804">Transcription</keyword>
<protein>
    <recommendedName>
        <fullName evidence="6">HTH-type transcriptional regulator SarZ</fullName>
    </recommendedName>
    <alternativeName>
        <fullName evidence="7">Staphylococcal accessory regulator Z</fullName>
    </alternativeName>
</protein>